<keyword evidence="1" id="KW-1133">Transmembrane helix</keyword>
<organism evidence="2 3">
    <name type="scientific">Citrus x changshan-huyou</name>
    <dbReference type="NCBI Taxonomy" id="2935761"/>
    <lineage>
        <taxon>Eukaryota</taxon>
        <taxon>Viridiplantae</taxon>
        <taxon>Streptophyta</taxon>
        <taxon>Embryophyta</taxon>
        <taxon>Tracheophyta</taxon>
        <taxon>Spermatophyta</taxon>
        <taxon>Magnoliopsida</taxon>
        <taxon>eudicotyledons</taxon>
        <taxon>Gunneridae</taxon>
        <taxon>Pentapetalae</taxon>
        <taxon>rosids</taxon>
        <taxon>malvids</taxon>
        <taxon>Sapindales</taxon>
        <taxon>Rutaceae</taxon>
        <taxon>Aurantioideae</taxon>
        <taxon>Citrus</taxon>
    </lineage>
</organism>
<sequence>MNSSKKISVPNYTISKVFRLMVFNESLAMVMHNLIGGSYSLVIWVLKFNGRNMDEIIREDKNGFVCWHNLVTLEIRNLHLPVERHRIKFAIVNYMSSLEEEISLIQHITN</sequence>
<evidence type="ECO:0000313" key="3">
    <source>
        <dbReference type="Proteomes" id="UP001428341"/>
    </source>
</evidence>
<keyword evidence="1" id="KW-0472">Membrane</keyword>
<evidence type="ECO:0000256" key="1">
    <source>
        <dbReference type="SAM" id="Phobius"/>
    </source>
</evidence>
<keyword evidence="3" id="KW-1185">Reference proteome</keyword>
<protein>
    <submittedName>
        <fullName evidence="2">Uncharacterized protein</fullName>
    </submittedName>
</protein>
<evidence type="ECO:0000313" key="2">
    <source>
        <dbReference type="EMBL" id="KAK9187045.1"/>
    </source>
</evidence>
<reference evidence="2 3" key="1">
    <citation type="submission" date="2024-05" db="EMBL/GenBank/DDBJ databases">
        <title>Haplotype-resolved chromosome-level genome assembly of Huyou (Citrus changshanensis).</title>
        <authorList>
            <person name="Miao C."/>
            <person name="Chen W."/>
            <person name="Wu Y."/>
            <person name="Wang L."/>
            <person name="Zhao S."/>
            <person name="Grierson D."/>
            <person name="Xu C."/>
            <person name="Chen K."/>
        </authorList>
    </citation>
    <scope>NUCLEOTIDE SEQUENCE [LARGE SCALE GENOMIC DNA]</scope>
    <source>
        <strain evidence="2">01-14</strain>
        <tissue evidence="2">Leaf</tissue>
    </source>
</reference>
<proteinExistence type="predicted"/>
<gene>
    <name evidence="2" type="ORF">WN944_018435</name>
</gene>
<dbReference type="AlphaFoldDB" id="A0AAP0LWU7"/>
<keyword evidence="1" id="KW-0812">Transmembrane</keyword>
<name>A0AAP0LWU7_9ROSI</name>
<feature type="transmembrane region" description="Helical" evidence="1">
    <location>
        <begin position="27"/>
        <end position="46"/>
    </location>
</feature>
<dbReference type="Proteomes" id="UP001428341">
    <property type="component" value="Unassembled WGS sequence"/>
</dbReference>
<comment type="caution">
    <text evidence="2">The sequence shown here is derived from an EMBL/GenBank/DDBJ whole genome shotgun (WGS) entry which is preliminary data.</text>
</comment>
<dbReference type="EMBL" id="JBCGBO010000007">
    <property type="protein sequence ID" value="KAK9187045.1"/>
    <property type="molecule type" value="Genomic_DNA"/>
</dbReference>
<accession>A0AAP0LWU7</accession>